<proteinExistence type="predicted"/>
<dbReference type="AlphaFoldDB" id="A0A1G1KW16"/>
<evidence type="ECO:0000313" key="1">
    <source>
        <dbReference type="EMBL" id="OGW97174.1"/>
    </source>
</evidence>
<dbReference type="Proteomes" id="UP000178187">
    <property type="component" value="Unassembled WGS sequence"/>
</dbReference>
<name>A0A1G1KW16_9BACT</name>
<comment type="caution">
    <text evidence="1">The sequence shown here is derived from an EMBL/GenBank/DDBJ whole genome shotgun (WGS) entry which is preliminary data.</text>
</comment>
<protein>
    <submittedName>
        <fullName evidence="1">Uncharacterized protein</fullName>
    </submittedName>
</protein>
<accession>A0A1G1KW16</accession>
<sequence>MNMTESPRSKQKMRQLLKEHFRYHTGNSWNRATSYARNIKVRKLGLDRETELKCYDMLDIPESFDEFSAILHDFAIRHDYAWQIGQNGRSGGYLVLYQGGKKDSGHKTCCTDCFIPTWYETRQPCHVEGCSGTLELLRGPLWQPFTYPGRGTDDDCDYESWSHEDLRRRLILVKDFDRTCDLAVESFIHFAKSHKITEEEVMVPKTVKVAVAI</sequence>
<organism evidence="1 2">
    <name type="scientific">Candidatus Danuiimicrobium aquiferis</name>
    <dbReference type="NCBI Taxonomy" id="1801832"/>
    <lineage>
        <taxon>Bacteria</taxon>
        <taxon>Pseudomonadati</taxon>
        <taxon>Candidatus Omnitrophota</taxon>
        <taxon>Candidatus Danuiimicrobium</taxon>
    </lineage>
</organism>
<reference evidence="1 2" key="1">
    <citation type="journal article" date="2016" name="Nat. Commun.">
        <title>Thousands of microbial genomes shed light on interconnected biogeochemical processes in an aquifer system.</title>
        <authorList>
            <person name="Anantharaman K."/>
            <person name="Brown C.T."/>
            <person name="Hug L.A."/>
            <person name="Sharon I."/>
            <person name="Castelle C.J."/>
            <person name="Probst A.J."/>
            <person name="Thomas B.C."/>
            <person name="Singh A."/>
            <person name="Wilkins M.J."/>
            <person name="Karaoz U."/>
            <person name="Brodie E.L."/>
            <person name="Williams K.H."/>
            <person name="Hubbard S.S."/>
            <person name="Banfield J.F."/>
        </authorList>
    </citation>
    <scope>NUCLEOTIDE SEQUENCE [LARGE SCALE GENOMIC DNA]</scope>
</reference>
<dbReference type="EMBL" id="MHFR01000043">
    <property type="protein sequence ID" value="OGW97174.1"/>
    <property type="molecule type" value="Genomic_DNA"/>
</dbReference>
<evidence type="ECO:0000313" key="2">
    <source>
        <dbReference type="Proteomes" id="UP000178187"/>
    </source>
</evidence>
<gene>
    <name evidence="1" type="ORF">A3G33_08345</name>
</gene>